<evidence type="ECO:0000313" key="1">
    <source>
        <dbReference type="EMBL" id="MDR6373973.1"/>
    </source>
</evidence>
<dbReference type="EMBL" id="JAVDQN010000001">
    <property type="protein sequence ID" value="MDR6373973.1"/>
    <property type="molecule type" value="Genomic_DNA"/>
</dbReference>
<accession>A0ABU1KSQ5</accession>
<proteinExistence type="predicted"/>
<evidence type="ECO:0000313" key="2">
    <source>
        <dbReference type="Proteomes" id="UP001185254"/>
    </source>
</evidence>
<dbReference type="Proteomes" id="UP001185254">
    <property type="component" value="Unassembled WGS sequence"/>
</dbReference>
<organism evidence="1 2">
    <name type="scientific">Paraburkholderia caledonica</name>
    <dbReference type="NCBI Taxonomy" id="134536"/>
    <lineage>
        <taxon>Bacteria</taxon>
        <taxon>Pseudomonadati</taxon>
        <taxon>Pseudomonadota</taxon>
        <taxon>Betaproteobacteria</taxon>
        <taxon>Burkholderiales</taxon>
        <taxon>Burkholderiaceae</taxon>
        <taxon>Paraburkholderia</taxon>
    </lineage>
</organism>
<name>A0ABU1KSQ5_9BURK</name>
<gene>
    <name evidence="1" type="ORF">J2776_000649</name>
</gene>
<protein>
    <submittedName>
        <fullName evidence="1">Uncharacterized protein</fullName>
    </submittedName>
</protein>
<keyword evidence="2" id="KW-1185">Reference proteome</keyword>
<reference evidence="1 2" key="1">
    <citation type="submission" date="2023-07" db="EMBL/GenBank/DDBJ databases">
        <title>Sorghum-associated microbial communities from plants grown in Nebraska, USA.</title>
        <authorList>
            <person name="Schachtman D."/>
        </authorList>
    </citation>
    <scope>NUCLEOTIDE SEQUENCE [LARGE SCALE GENOMIC DNA]</scope>
    <source>
        <strain evidence="1 2">DS1039</strain>
    </source>
</reference>
<comment type="caution">
    <text evidence="1">The sequence shown here is derived from an EMBL/GenBank/DDBJ whole genome shotgun (WGS) entry which is preliminary data.</text>
</comment>
<sequence length="39" mass="4050">MPPGGGVPLHNTSNFCAMQHCYALLDSSDRTGAYVAAPV</sequence>